<dbReference type="PRINTS" id="PR01007">
    <property type="entry name" value="FLGHOOKFLIK"/>
</dbReference>
<proteinExistence type="inferred from homology"/>
<dbReference type="Pfam" id="PF02120">
    <property type="entry name" value="Flg_hook"/>
    <property type="match status" value="1"/>
</dbReference>
<comment type="function">
    <text evidence="1">Controls the length of the flagellar hook.</text>
</comment>
<dbReference type="AlphaFoldDB" id="A0A1G9FUQ9"/>
<gene>
    <name evidence="6" type="ORF">SAMN05661010_00518</name>
</gene>
<dbReference type="Gene3D" id="3.30.750.140">
    <property type="match status" value="1"/>
</dbReference>
<evidence type="ECO:0000256" key="2">
    <source>
        <dbReference type="ARBA" id="ARBA00009149"/>
    </source>
</evidence>
<keyword evidence="6" id="KW-0966">Cell projection</keyword>
<feature type="compositionally biased region" description="Basic and acidic residues" evidence="4">
    <location>
        <begin position="58"/>
        <end position="68"/>
    </location>
</feature>
<dbReference type="PANTHER" id="PTHR37533:SF2">
    <property type="entry name" value="FLAGELLAR HOOK-LENGTH CONTROL PROTEIN"/>
    <property type="match status" value="1"/>
</dbReference>
<dbReference type="InterPro" id="IPR021136">
    <property type="entry name" value="Flagellar_hook_control-like_C"/>
</dbReference>
<comment type="similarity">
    <text evidence="2">Belongs to the FliK family.</text>
</comment>
<evidence type="ECO:0000313" key="6">
    <source>
        <dbReference type="EMBL" id="SDK92139.1"/>
    </source>
</evidence>
<keyword evidence="7" id="KW-1185">Reference proteome</keyword>
<keyword evidence="6" id="KW-0969">Cilium</keyword>
<feature type="compositionally biased region" description="Polar residues" evidence="4">
    <location>
        <begin position="7"/>
        <end position="23"/>
    </location>
</feature>
<keyword evidence="6" id="KW-0282">Flagellum</keyword>
<dbReference type="InterPro" id="IPR001635">
    <property type="entry name" value="Flag_hook_Flik"/>
</dbReference>
<evidence type="ECO:0000256" key="1">
    <source>
        <dbReference type="ARBA" id="ARBA00003944"/>
    </source>
</evidence>
<name>A0A1G9FUQ9_9GAMM</name>
<dbReference type="InterPro" id="IPR052563">
    <property type="entry name" value="FliK"/>
</dbReference>
<evidence type="ECO:0000256" key="4">
    <source>
        <dbReference type="SAM" id="MobiDB-lite"/>
    </source>
</evidence>
<dbReference type="RefSeq" id="WP_175488697.1">
    <property type="nucleotide sequence ID" value="NZ_FNGI01000001.1"/>
</dbReference>
<dbReference type="STRING" id="119000.SAMN05661010_00518"/>
<organism evidence="6 7">
    <name type="scientific">Modicisalibacter muralis</name>
    <dbReference type="NCBI Taxonomy" id="119000"/>
    <lineage>
        <taxon>Bacteria</taxon>
        <taxon>Pseudomonadati</taxon>
        <taxon>Pseudomonadota</taxon>
        <taxon>Gammaproteobacteria</taxon>
        <taxon>Oceanospirillales</taxon>
        <taxon>Halomonadaceae</taxon>
        <taxon>Modicisalibacter</taxon>
    </lineage>
</organism>
<dbReference type="Proteomes" id="UP000198654">
    <property type="component" value="Unassembled WGS sequence"/>
</dbReference>
<sequence length="460" mass="46535">MEITQLLPASTTSPASKGPQGTTADGEDFARMLKQSGEAASGKGSRDATATSNSGDDSLAKTTEKDTTASEAMPESGADSTAQQSEALVPGAVPPVTGMPVAGSPTTRSPAAGSPAGLSPLTQNIAQAMSAQITSQPTQPPVIASTLNTTLQASQATLNASETLDLAAIRERLTTIANAQRGAATLAAPAAAGDAATLSNAGQFALDIAKASLPQAGDRLTSIHGQAAAAHHQPLTAQGMNPVGTQDPSAALPTASQPATFMDAIATSPATPDLAIAGRGGAESHASQVQALAGNLTGASTGSAGQTQASPAQVLNAPLATPQWQQGLGQQLVALHQRGAQQMELHLRPADLGPLSISLKVDDQLAQLQLFSTNPQVRAAIEQAIPQLRQALEENGIQLGEAMVGEQRQQHDGDSRSADDTGLASRDDDLRATSIHEDLDVAATVDRPLAGNGNAVDLYA</sequence>
<accession>A0A1G9FUQ9</accession>
<dbReference type="PANTHER" id="PTHR37533">
    <property type="entry name" value="FLAGELLAR HOOK-LENGTH CONTROL PROTEIN"/>
    <property type="match status" value="1"/>
</dbReference>
<feature type="region of interest" description="Disordered" evidence="4">
    <location>
        <begin position="405"/>
        <end position="425"/>
    </location>
</feature>
<evidence type="ECO:0000256" key="3">
    <source>
        <dbReference type="ARBA" id="ARBA00022795"/>
    </source>
</evidence>
<dbReference type="GO" id="GO:0009424">
    <property type="term" value="C:bacterial-type flagellum hook"/>
    <property type="evidence" value="ECO:0007669"/>
    <property type="project" value="InterPro"/>
</dbReference>
<dbReference type="CDD" id="cd17470">
    <property type="entry name" value="T3SS_Flik_C"/>
    <property type="match status" value="1"/>
</dbReference>
<feature type="region of interest" description="Disordered" evidence="4">
    <location>
        <begin position="1"/>
        <end position="119"/>
    </location>
</feature>
<reference evidence="6 7" key="1">
    <citation type="submission" date="2016-10" db="EMBL/GenBank/DDBJ databases">
        <authorList>
            <person name="de Groot N.N."/>
        </authorList>
    </citation>
    <scope>NUCLEOTIDE SEQUENCE [LARGE SCALE GENOMIC DNA]</scope>
    <source>
        <strain evidence="6 7">DSM 14789</strain>
    </source>
</reference>
<dbReference type="InterPro" id="IPR038610">
    <property type="entry name" value="FliK-like_C_sf"/>
</dbReference>
<dbReference type="GO" id="GO:0044780">
    <property type="term" value="P:bacterial-type flagellum assembly"/>
    <property type="evidence" value="ECO:0007669"/>
    <property type="project" value="InterPro"/>
</dbReference>
<feature type="domain" description="Flagellar hook-length control protein-like C-terminal" evidence="5">
    <location>
        <begin position="330"/>
        <end position="411"/>
    </location>
</feature>
<dbReference type="EMBL" id="FNGI01000001">
    <property type="protein sequence ID" value="SDK92139.1"/>
    <property type="molecule type" value="Genomic_DNA"/>
</dbReference>
<evidence type="ECO:0000259" key="5">
    <source>
        <dbReference type="Pfam" id="PF02120"/>
    </source>
</evidence>
<feature type="compositionally biased region" description="Basic and acidic residues" evidence="4">
    <location>
        <begin position="408"/>
        <end position="425"/>
    </location>
</feature>
<protein>
    <submittedName>
        <fullName evidence="6">Flagellar hook-length control protein FliK</fullName>
    </submittedName>
</protein>
<keyword evidence="3" id="KW-1005">Bacterial flagellum biogenesis</keyword>
<evidence type="ECO:0000313" key="7">
    <source>
        <dbReference type="Proteomes" id="UP000198654"/>
    </source>
</evidence>